<dbReference type="Gene3D" id="4.10.320.10">
    <property type="entry name" value="E3-binding domain"/>
    <property type="match status" value="1"/>
</dbReference>
<dbReference type="GO" id="GO:0016407">
    <property type="term" value="F:acetyltransferase activity"/>
    <property type="evidence" value="ECO:0007669"/>
    <property type="project" value="TreeGrafter"/>
</dbReference>
<evidence type="ECO:0000256" key="1">
    <source>
        <dbReference type="ARBA" id="ARBA00001938"/>
    </source>
</evidence>
<name>A0A4D4MN79_STRAX</name>
<sequence length="83" mass="8133">MTPLVRKLAAENGVDLATVKGTGVGGRIRKQDVTAAAEAAKAAAPAPAAAPAAAKKAPALEVSPSAARPSRCPASARSSATTW</sequence>
<protein>
    <recommendedName>
        <fullName evidence="6">Peripheral subunit-binding (PSBD) domain-containing protein</fullName>
    </recommendedName>
</protein>
<dbReference type="Pfam" id="PF02817">
    <property type="entry name" value="E3_binding"/>
    <property type="match status" value="1"/>
</dbReference>
<evidence type="ECO:0000256" key="5">
    <source>
        <dbReference type="SAM" id="MobiDB-lite"/>
    </source>
</evidence>
<proteinExistence type="inferred from homology"/>
<dbReference type="InterPro" id="IPR004167">
    <property type="entry name" value="PSBD"/>
</dbReference>
<evidence type="ECO:0000256" key="4">
    <source>
        <dbReference type="ARBA" id="ARBA00023315"/>
    </source>
</evidence>
<accession>A0A4D4MN79</accession>
<dbReference type="EMBL" id="BJHY01000001">
    <property type="protein sequence ID" value="GDY73538.1"/>
    <property type="molecule type" value="Genomic_DNA"/>
</dbReference>
<comment type="caution">
    <text evidence="7">The sequence shown here is derived from an EMBL/GenBank/DDBJ whole genome shotgun (WGS) entry which is preliminary data.</text>
</comment>
<comment type="cofactor">
    <cofactor evidence="1">
        <name>(R)-lipoate</name>
        <dbReference type="ChEBI" id="CHEBI:83088"/>
    </cofactor>
</comment>
<dbReference type="PANTHER" id="PTHR43178">
    <property type="entry name" value="DIHYDROLIPOAMIDE ACETYLTRANSFERASE COMPONENT OF PYRUVATE DEHYDROGENASE COMPLEX"/>
    <property type="match status" value="1"/>
</dbReference>
<keyword evidence="4" id="KW-0012">Acyltransferase</keyword>
<dbReference type="InterPro" id="IPR050743">
    <property type="entry name" value="2-oxoacid_DH_E2_comp"/>
</dbReference>
<dbReference type="InterPro" id="IPR036625">
    <property type="entry name" value="E3-bd_dom_sf"/>
</dbReference>
<dbReference type="GO" id="GO:0005737">
    <property type="term" value="C:cytoplasm"/>
    <property type="evidence" value="ECO:0007669"/>
    <property type="project" value="TreeGrafter"/>
</dbReference>
<dbReference type="PROSITE" id="PS51826">
    <property type="entry name" value="PSBD"/>
    <property type="match status" value="1"/>
</dbReference>
<gene>
    <name evidence="7" type="ORF">SAV31267_030230</name>
</gene>
<organism evidence="7 8">
    <name type="scientific">Streptomyces avermitilis</name>
    <dbReference type="NCBI Taxonomy" id="33903"/>
    <lineage>
        <taxon>Bacteria</taxon>
        <taxon>Bacillati</taxon>
        <taxon>Actinomycetota</taxon>
        <taxon>Actinomycetes</taxon>
        <taxon>Kitasatosporales</taxon>
        <taxon>Streptomycetaceae</taxon>
        <taxon>Streptomyces</taxon>
    </lineage>
</organism>
<reference evidence="7 8" key="1">
    <citation type="submission" date="2019-04" db="EMBL/GenBank/DDBJ databases">
        <title>Draft genome sequences of Streptomyces avermitilis ATCC 31267.</title>
        <authorList>
            <person name="Komaki H."/>
            <person name="Tamura T."/>
            <person name="Hosoyama A."/>
        </authorList>
    </citation>
    <scope>NUCLEOTIDE SEQUENCE [LARGE SCALE GENOMIC DNA]</scope>
    <source>
        <strain evidence="7 8">ATCC 31267</strain>
    </source>
</reference>
<evidence type="ECO:0000256" key="3">
    <source>
        <dbReference type="ARBA" id="ARBA00022679"/>
    </source>
</evidence>
<dbReference type="GO" id="GO:0031405">
    <property type="term" value="F:lipoic acid binding"/>
    <property type="evidence" value="ECO:0007669"/>
    <property type="project" value="TreeGrafter"/>
</dbReference>
<dbReference type="SUPFAM" id="SSF47005">
    <property type="entry name" value="Peripheral subunit-binding domain of 2-oxo acid dehydrogenase complex"/>
    <property type="match status" value="1"/>
</dbReference>
<feature type="region of interest" description="Disordered" evidence="5">
    <location>
        <begin position="44"/>
        <end position="83"/>
    </location>
</feature>
<evidence type="ECO:0000313" key="7">
    <source>
        <dbReference type="EMBL" id="GDY73538.1"/>
    </source>
</evidence>
<comment type="similarity">
    <text evidence="2">Belongs to the 2-oxoacid dehydrogenase family.</text>
</comment>
<dbReference type="Proteomes" id="UP000299211">
    <property type="component" value="Unassembled WGS sequence"/>
</dbReference>
<feature type="domain" description="Peripheral subunit-binding (PSBD)" evidence="6">
    <location>
        <begin position="1"/>
        <end position="37"/>
    </location>
</feature>
<evidence type="ECO:0000256" key="2">
    <source>
        <dbReference type="ARBA" id="ARBA00007317"/>
    </source>
</evidence>
<keyword evidence="3" id="KW-0808">Transferase</keyword>
<dbReference type="PANTHER" id="PTHR43178:SF5">
    <property type="entry name" value="LIPOAMIDE ACYLTRANSFERASE COMPONENT OF BRANCHED-CHAIN ALPHA-KETO ACID DEHYDROGENASE COMPLEX, MITOCHONDRIAL"/>
    <property type="match status" value="1"/>
</dbReference>
<evidence type="ECO:0000313" key="8">
    <source>
        <dbReference type="Proteomes" id="UP000299211"/>
    </source>
</evidence>
<evidence type="ECO:0000259" key="6">
    <source>
        <dbReference type="PROSITE" id="PS51826"/>
    </source>
</evidence>
<dbReference type="AlphaFoldDB" id="A0A4D4MN79"/>